<evidence type="ECO:0000313" key="5">
    <source>
        <dbReference type="Proteomes" id="UP000198620"/>
    </source>
</evidence>
<dbReference type="InterPro" id="IPR006143">
    <property type="entry name" value="RND_pump_MFP"/>
</dbReference>
<dbReference type="Gene3D" id="2.40.30.170">
    <property type="match status" value="1"/>
</dbReference>
<dbReference type="InterPro" id="IPR058792">
    <property type="entry name" value="Beta-barrel_RND_2"/>
</dbReference>
<proteinExistence type="inferred from homology"/>
<dbReference type="OrthoDB" id="9806939at2"/>
<sequence length="387" mass="41947">MPEAKTRTLPRLLIAALILAVAGFAAWFATRPKPVEVELATIARGTVEATVVNTRAGTIKACRRAKLAPAAGGQIAKLWVKEGDRVEKGQPLLELWNTDLAAQRELAQRQLATAQERRREACIVADNARRQAERTHQLADKGFLSAQASENADAEARARQAGCDATSWDVKRARAQIEVTQAGLERTVLSAPFAGVVALITGELGEYATPSPQGIPTPPAVDLIDDTCLYVTAPMDEVDAPKLKIGQLARITLDALPGQVFAGKVRRIAPYITEVEKQARTVDVEVNFEEIPKHALLVGYSADVEVINERRDNILRVPTQAIRQNGKVLVADKDNKLVQRNLEAGLANWAFTEVIGGVKEGERVLLSSDQDIKAGAQVRQKASEPEA</sequence>
<evidence type="ECO:0000256" key="2">
    <source>
        <dbReference type="SAM" id="Phobius"/>
    </source>
</evidence>
<evidence type="ECO:0000259" key="3">
    <source>
        <dbReference type="Pfam" id="PF25954"/>
    </source>
</evidence>
<dbReference type="Pfam" id="PF25954">
    <property type="entry name" value="Beta-barrel_RND_2"/>
    <property type="match status" value="1"/>
</dbReference>
<dbReference type="Gene3D" id="2.40.50.100">
    <property type="match status" value="1"/>
</dbReference>
<reference evidence="4 5" key="1">
    <citation type="submission" date="2016-10" db="EMBL/GenBank/DDBJ databases">
        <authorList>
            <person name="de Groot N.N."/>
        </authorList>
    </citation>
    <scope>NUCLEOTIDE SEQUENCE [LARGE SCALE GENOMIC DNA]</scope>
    <source>
        <strain evidence="4 5">Nv1</strain>
    </source>
</reference>
<organism evidence="4 5">
    <name type="scientific">Nitrosovibrio tenuis</name>
    <dbReference type="NCBI Taxonomy" id="1233"/>
    <lineage>
        <taxon>Bacteria</taxon>
        <taxon>Pseudomonadati</taxon>
        <taxon>Pseudomonadota</taxon>
        <taxon>Betaproteobacteria</taxon>
        <taxon>Nitrosomonadales</taxon>
        <taxon>Nitrosomonadaceae</taxon>
        <taxon>Nitrosovibrio</taxon>
    </lineage>
</organism>
<dbReference type="SUPFAM" id="SSF111369">
    <property type="entry name" value="HlyD-like secretion proteins"/>
    <property type="match status" value="1"/>
</dbReference>
<name>A0A1H7KKC8_9PROT</name>
<feature type="domain" description="CusB-like beta-barrel" evidence="3">
    <location>
        <begin position="231"/>
        <end position="306"/>
    </location>
</feature>
<keyword evidence="2" id="KW-0812">Transmembrane</keyword>
<keyword evidence="2" id="KW-1133">Transmembrane helix</keyword>
<dbReference type="Proteomes" id="UP000198620">
    <property type="component" value="Unassembled WGS sequence"/>
</dbReference>
<gene>
    <name evidence="4" type="ORF">SAMN05216387_103251</name>
</gene>
<accession>A0A1H7KKC8</accession>
<dbReference type="Gene3D" id="2.40.420.20">
    <property type="match status" value="1"/>
</dbReference>
<dbReference type="NCBIfam" id="TIGR01730">
    <property type="entry name" value="RND_mfp"/>
    <property type="match status" value="1"/>
</dbReference>
<dbReference type="PANTHER" id="PTHR30469">
    <property type="entry name" value="MULTIDRUG RESISTANCE PROTEIN MDTA"/>
    <property type="match status" value="1"/>
</dbReference>
<dbReference type="AlphaFoldDB" id="A0A1H7KKC8"/>
<dbReference type="GO" id="GO:0015562">
    <property type="term" value="F:efflux transmembrane transporter activity"/>
    <property type="evidence" value="ECO:0007669"/>
    <property type="project" value="TreeGrafter"/>
</dbReference>
<dbReference type="GO" id="GO:1990281">
    <property type="term" value="C:efflux pump complex"/>
    <property type="evidence" value="ECO:0007669"/>
    <property type="project" value="TreeGrafter"/>
</dbReference>
<dbReference type="STRING" id="1233.SAMN05216387_103251"/>
<feature type="transmembrane region" description="Helical" evidence="2">
    <location>
        <begin position="12"/>
        <end position="29"/>
    </location>
</feature>
<dbReference type="Gene3D" id="1.10.287.470">
    <property type="entry name" value="Helix hairpin bin"/>
    <property type="match status" value="1"/>
</dbReference>
<dbReference type="PANTHER" id="PTHR30469:SF15">
    <property type="entry name" value="HLYD FAMILY OF SECRETION PROTEINS"/>
    <property type="match status" value="1"/>
</dbReference>
<comment type="similarity">
    <text evidence="1">Belongs to the membrane fusion protein (MFP) (TC 8.A.1) family.</text>
</comment>
<dbReference type="EMBL" id="FOBH01000003">
    <property type="protein sequence ID" value="SEK86970.1"/>
    <property type="molecule type" value="Genomic_DNA"/>
</dbReference>
<keyword evidence="2" id="KW-0472">Membrane</keyword>
<evidence type="ECO:0000256" key="1">
    <source>
        <dbReference type="ARBA" id="ARBA00009477"/>
    </source>
</evidence>
<keyword evidence="5" id="KW-1185">Reference proteome</keyword>
<evidence type="ECO:0000313" key="4">
    <source>
        <dbReference type="EMBL" id="SEK86970.1"/>
    </source>
</evidence>
<dbReference type="RefSeq" id="WP_090828233.1">
    <property type="nucleotide sequence ID" value="NZ_FOBH01000003.1"/>
</dbReference>
<protein>
    <submittedName>
        <fullName evidence="4">HlyD family secretion protein</fullName>
    </submittedName>
</protein>